<evidence type="ECO:0000313" key="4">
    <source>
        <dbReference type="Proteomes" id="UP000813463"/>
    </source>
</evidence>
<dbReference type="Proteomes" id="UP000813463">
    <property type="component" value="Chromosome 5"/>
</dbReference>
<dbReference type="InterPro" id="IPR058678">
    <property type="entry name" value="ARM_PUB"/>
</dbReference>
<dbReference type="InterPro" id="IPR011989">
    <property type="entry name" value="ARM-like"/>
</dbReference>
<dbReference type="Pfam" id="PF25598">
    <property type="entry name" value="ARM_PUB"/>
    <property type="match status" value="1"/>
</dbReference>
<evidence type="ECO:0000256" key="1">
    <source>
        <dbReference type="ARBA" id="ARBA00022737"/>
    </source>
</evidence>
<dbReference type="Gene3D" id="1.25.10.10">
    <property type="entry name" value="Leucine-rich Repeat Variant"/>
    <property type="match status" value="1"/>
</dbReference>
<proteinExistence type="predicted"/>
<keyword evidence="4" id="KW-1185">Reference proteome</keyword>
<evidence type="ECO:0000256" key="2">
    <source>
        <dbReference type="SAM" id="MobiDB-lite"/>
    </source>
</evidence>
<dbReference type="KEGG" id="soe:110794014"/>
<dbReference type="InterPro" id="IPR016024">
    <property type="entry name" value="ARM-type_fold"/>
</dbReference>
<name>A0A9R0IUC4_SPIOL</name>
<sequence length="448" mass="50103">MQMQEKPSSSLSSKWVVTYSSKFQFFLKMRRFFIQHKKPTKKQPLPLPLPYDFNVHVINNDNDLLEVKAEETEEVMQGKSDGGDRADGAVLQRAVKELLFGKWAEKENAAKEIKRLASENVKMRKSLGELGVIPPLVAMVDSDVVSRRLLAVQALNHLSDGTFTNKALILEAGILSKLPLNIEELDEQLRHDFALLLLSISSLFNTQFSFNQSTLFSFLLNILQSNSTTENSKEVCLGTLYNLSTVLENSGPLISFRVVDILLSLLSSSRETISEQALATLGNLVVTFMGKKALEDSAMMPESLIDILTWEDRPKCQELSAYILMILAHQSSKQRDKMAKSGIVHTLLEVALLGSPLAQKRALKLLQWFKDERQVRVGPHSGPQTRFIAPGSPMTEGETSEGKRLMKKMVQQSLYKNMEVITRRANATGETTKLKSLVISSSSKSLPY</sequence>
<dbReference type="PANTHER" id="PTHR46700:SF2">
    <property type="entry name" value="ARM REPEAT SUPERFAMILY PROTEIN"/>
    <property type="match status" value="1"/>
</dbReference>
<dbReference type="AlphaFoldDB" id="A0A9R0IUC4"/>
<dbReference type="SUPFAM" id="SSF48371">
    <property type="entry name" value="ARM repeat"/>
    <property type="match status" value="1"/>
</dbReference>
<dbReference type="PANTHER" id="PTHR46700">
    <property type="entry name" value="ARM REPEAT SUPERFAMILY PROTEIN"/>
    <property type="match status" value="1"/>
</dbReference>
<reference evidence="4" key="1">
    <citation type="journal article" date="2021" name="Nat. Commun.">
        <title>Genomic analyses provide insights into spinach domestication and the genetic basis of agronomic traits.</title>
        <authorList>
            <person name="Cai X."/>
            <person name="Sun X."/>
            <person name="Xu C."/>
            <person name="Sun H."/>
            <person name="Wang X."/>
            <person name="Ge C."/>
            <person name="Zhang Z."/>
            <person name="Wang Q."/>
            <person name="Fei Z."/>
            <person name="Jiao C."/>
            <person name="Wang Q."/>
        </authorList>
    </citation>
    <scope>NUCLEOTIDE SEQUENCE [LARGE SCALE GENOMIC DNA]</scope>
    <source>
        <strain evidence="4">cv. Varoflay</strain>
    </source>
</reference>
<accession>A0A9R0IUC4</accession>
<reference evidence="5" key="2">
    <citation type="submission" date="2025-08" db="UniProtKB">
        <authorList>
            <consortium name="RefSeq"/>
        </authorList>
    </citation>
    <scope>IDENTIFICATION</scope>
    <source>
        <tissue evidence="5">Leaf</tissue>
    </source>
</reference>
<feature type="region of interest" description="Disordered" evidence="2">
    <location>
        <begin position="377"/>
        <end position="399"/>
    </location>
</feature>
<dbReference type="SMART" id="SM00185">
    <property type="entry name" value="ARM"/>
    <property type="match status" value="2"/>
</dbReference>
<protein>
    <submittedName>
        <fullName evidence="5">U-box domain-containing protein 4</fullName>
    </submittedName>
</protein>
<dbReference type="GeneID" id="110794014"/>
<evidence type="ECO:0000313" key="5">
    <source>
        <dbReference type="RefSeq" id="XP_021854645.1"/>
    </source>
</evidence>
<gene>
    <name evidence="5" type="primary">LOC110794014</name>
</gene>
<dbReference type="InterPro" id="IPR000225">
    <property type="entry name" value="Armadillo"/>
</dbReference>
<evidence type="ECO:0000259" key="3">
    <source>
        <dbReference type="Pfam" id="PF25598"/>
    </source>
</evidence>
<dbReference type="OrthoDB" id="777117at2759"/>
<keyword evidence="1" id="KW-0677">Repeat</keyword>
<feature type="domain" description="U-box" evidence="3">
    <location>
        <begin position="105"/>
        <end position="371"/>
    </location>
</feature>
<dbReference type="RefSeq" id="XP_021854645.1">
    <property type="nucleotide sequence ID" value="XM_021998953.2"/>
</dbReference>
<organism evidence="4 5">
    <name type="scientific">Spinacia oleracea</name>
    <name type="common">Spinach</name>
    <dbReference type="NCBI Taxonomy" id="3562"/>
    <lineage>
        <taxon>Eukaryota</taxon>
        <taxon>Viridiplantae</taxon>
        <taxon>Streptophyta</taxon>
        <taxon>Embryophyta</taxon>
        <taxon>Tracheophyta</taxon>
        <taxon>Spermatophyta</taxon>
        <taxon>Magnoliopsida</taxon>
        <taxon>eudicotyledons</taxon>
        <taxon>Gunneridae</taxon>
        <taxon>Pentapetalae</taxon>
        <taxon>Caryophyllales</taxon>
        <taxon>Chenopodiaceae</taxon>
        <taxon>Chenopodioideae</taxon>
        <taxon>Anserineae</taxon>
        <taxon>Spinacia</taxon>
    </lineage>
</organism>